<feature type="domain" description="BACK" evidence="1">
    <location>
        <begin position="34"/>
        <end position="94"/>
    </location>
</feature>
<dbReference type="Gene3D" id="3.30.710.10">
    <property type="entry name" value="Potassium Channel Kv1.1, Chain A"/>
    <property type="match status" value="1"/>
</dbReference>
<dbReference type="Gene3D" id="1.25.40.420">
    <property type="match status" value="1"/>
</dbReference>
<evidence type="ECO:0000313" key="3">
    <source>
        <dbReference type="Proteomes" id="UP001153678"/>
    </source>
</evidence>
<dbReference type="Pfam" id="PF07707">
    <property type="entry name" value="BACK"/>
    <property type="match status" value="1"/>
</dbReference>
<evidence type="ECO:0000259" key="1">
    <source>
        <dbReference type="Pfam" id="PF07707"/>
    </source>
</evidence>
<dbReference type="PANTHER" id="PTHR24410">
    <property type="entry name" value="HL07962P-RELATED"/>
    <property type="match status" value="1"/>
</dbReference>
<dbReference type="SUPFAM" id="SSF54695">
    <property type="entry name" value="POZ domain"/>
    <property type="match status" value="1"/>
</dbReference>
<dbReference type="Proteomes" id="UP001153678">
    <property type="component" value="Unassembled WGS sequence"/>
</dbReference>
<dbReference type="InterPro" id="IPR011333">
    <property type="entry name" value="SKP1/BTB/POZ_sf"/>
</dbReference>
<name>A0A9W4WPF3_9GLOM</name>
<accession>A0A9W4WPF3</accession>
<dbReference type="InterPro" id="IPR051481">
    <property type="entry name" value="BTB-POZ/Galectin-3-binding"/>
</dbReference>
<keyword evidence="3" id="KW-1185">Reference proteome</keyword>
<proteinExistence type="predicted"/>
<comment type="caution">
    <text evidence="2">The sequence shown here is derived from an EMBL/GenBank/DDBJ whole genome shotgun (WGS) entry which is preliminary data.</text>
</comment>
<gene>
    <name evidence="2" type="ORF">FWILDA_LOCUS3905</name>
</gene>
<dbReference type="EMBL" id="CAMKVN010000549">
    <property type="protein sequence ID" value="CAI2169094.1"/>
    <property type="molecule type" value="Genomic_DNA"/>
</dbReference>
<protein>
    <submittedName>
        <fullName evidence="2">9131_t:CDS:1</fullName>
    </submittedName>
</protein>
<organism evidence="2 3">
    <name type="scientific">Funneliformis geosporum</name>
    <dbReference type="NCBI Taxonomy" id="1117311"/>
    <lineage>
        <taxon>Eukaryota</taxon>
        <taxon>Fungi</taxon>
        <taxon>Fungi incertae sedis</taxon>
        <taxon>Mucoromycota</taxon>
        <taxon>Glomeromycotina</taxon>
        <taxon>Glomeromycetes</taxon>
        <taxon>Glomerales</taxon>
        <taxon>Glomeraceae</taxon>
        <taxon>Funneliformis</taxon>
    </lineage>
</organism>
<reference evidence="2" key="1">
    <citation type="submission" date="2022-08" db="EMBL/GenBank/DDBJ databases">
        <authorList>
            <person name="Kallberg Y."/>
            <person name="Tangrot J."/>
            <person name="Rosling A."/>
        </authorList>
    </citation>
    <scope>NUCLEOTIDE SEQUENCE</scope>
    <source>
        <strain evidence="2">Wild A</strain>
    </source>
</reference>
<dbReference type="InterPro" id="IPR011705">
    <property type="entry name" value="BACK"/>
</dbReference>
<feature type="non-terminal residue" evidence="2">
    <location>
        <position position="1"/>
    </location>
</feature>
<evidence type="ECO:0000313" key="2">
    <source>
        <dbReference type="EMBL" id="CAI2169094.1"/>
    </source>
</evidence>
<dbReference type="OrthoDB" id="298084at2759"/>
<dbReference type="AlphaFoldDB" id="A0A9W4WPF3"/>
<sequence length="305" mass="36002">MISYVENQFLLHHSTYLNENFLDILIISFQHEPWKRLQEFCLDHICPNPSMILTSPNFLSYSEAILSGILQRDDLVMKEIAVWDMILTWGINQEPCLGEYDEGKMISQIVENWSDEEYEILRERLKNCIQFVRFGDISPEEFFVKIKPLKKVFPEDLYEEILWKFINPRNVMVRNHQVDTAIYSYANCGPQWGGNDLRAWGSFNADCCQCVHYRLFKAHIYILRAVCPYFHAAFKEDWCKKDDNGILVTSDELIHHANIETHLIKSHSKYLSQKFSQVLHISFEHPLWNQLQEFLAPKCYASPQL</sequence>
<dbReference type="PANTHER" id="PTHR24410:SF23">
    <property type="entry name" value="BTB DOMAIN-CONTAINING PROTEIN-RELATED"/>
    <property type="match status" value="1"/>
</dbReference>